<proteinExistence type="predicted"/>
<feature type="region of interest" description="Disordered" evidence="1">
    <location>
        <begin position="59"/>
        <end position="86"/>
    </location>
</feature>
<evidence type="ECO:0000313" key="3">
    <source>
        <dbReference type="Proteomes" id="UP000217790"/>
    </source>
</evidence>
<evidence type="ECO:0000313" key="2">
    <source>
        <dbReference type="EMBL" id="PBK90963.1"/>
    </source>
</evidence>
<dbReference type="EMBL" id="KZ293663">
    <property type="protein sequence ID" value="PBK90963.1"/>
    <property type="molecule type" value="Genomic_DNA"/>
</dbReference>
<dbReference type="InParanoid" id="A0A2H3DRR0"/>
<protein>
    <submittedName>
        <fullName evidence="2">Uncharacterized protein</fullName>
    </submittedName>
</protein>
<feature type="compositionally biased region" description="Polar residues" evidence="1">
    <location>
        <begin position="59"/>
        <end position="68"/>
    </location>
</feature>
<evidence type="ECO:0000256" key="1">
    <source>
        <dbReference type="SAM" id="MobiDB-lite"/>
    </source>
</evidence>
<name>A0A2H3DRR0_ARMGA</name>
<gene>
    <name evidence="2" type="ORF">ARMGADRAFT_284467</name>
</gene>
<reference evidence="3" key="1">
    <citation type="journal article" date="2017" name="Nat. Ecol. Evol.">
        <title>Genome expansion and lineage-specific genetic innovations in the forest pathogenic fungi Armillaria.</title>
        <authorList>
            <person name="Sipos G."/>
            <person name="Prasanna A.N."/>
            <person name="Walter M.C."/>
            <person name="O'Connor E."/>
            <person name="Balint B."/>
            <person name="Krizsan K."/>
            <person name="Kiss B."/>
            <person name="Hess J."/>
            <person name="Varga T."/>
            <person name="Slot J."/>
            <person name="Riley R."/>
            <person name="Boka B."/>
            <person name="Rigling D."/>
            <person name="Barry K."/>
            <person name="Lee J."/>
            <person name="Mihaltcheva S."/>
            <person name="LaButti K."/>
            <person name="Lipzen A."/>
            <person name="Waldron R."/>
            <person name="Moloney N.M."/>
            <person name="Sperisen C."/>
            <person name="Kredics L."/>
            <person name="Vagvoelgyi C."/>
            <person name="Patrignani A."/>
            <person name="Fitzpatrick D."/>
            <person name="Nagy I."/>
            <person name="Doyle S."/>
            <person name="Anderson J.B."/>
            <person name="Grigoriev I.V."/>
            <person name="Gueldener U."/>
            <person name="Muensterkoetter M."/>
            <person name="Nagy L.G."/>
        </authorList>
    </citation>
    <scope>NUCLEOTIDE SEQUENCE [LARGE SCALE GENOMIC DNA]</scope>
    <source>
        <strain evidence="3">Ar21-2</strain>
    </source>
</reference>
<dbReference type="AlphaFoldDB" id="A0A2H3DRR0"/>
<accession>A0A2H3DRR0</accession>
<organism evidence="2 3">
    <name type="scientific">Armillaria gallica</name>
    <name type="common">Bulbous honey fungus</name>
    <name type="synonym">Armillaria bulbosa</name>
    <dbReference type="NCBI Taxonomy" id="47427"/>
    <lineage>
        <taxon>Eukaryota</taxon>
        <taxon>Fungi</taxon>
        <taxon>Dikarya</taxon>
        <taxon>Basidiomycota</taxon>
        <taxon>Agaricomycotina</taxon>
        <taxon>Agaricomycetes</taxon>
        <taxon>Agaricomycetidae</taxon>
        <taxon>Agaricales</taxon>
        <taxon>Marasmiineae</taxon>
        <taxon>Physalacriaceae</taxon>
        <taxon>Armillaria</taxon>
    </lineage>
</organism>
<keyword evidence="3" id="KW-1185">Reference proteome</keyword>
<dbReference type="Proteomes" id="UP000217790">
    <property type="component" value="Unassembled WGS sequence"/>
</dbReference>
<sequence length="113" mass="12659">MALALNEEKNLPTIERDCWMRAVYKVKIAEKLQIIPVAQFSRDATIFQVSLVQNESLRSVGESTTALSTLARPPCRTSSGRQPQRRQVTFVSVPSCDDCDPVQEYQETPASTE</sequence>
<feature type="compositionally biased region" description="Polar residues" evidence="1">
    <location>
        <begin position="76"/>
        <end position="86"/>
    </location>
</feature>